<accession>A0A0A2KMP8</accession>
<dbReference type="PhylomeDB" id="A0A0A2KMP8"/>
<proteinExistence type="predicted"/>
<dbReference type="HOGENOM" id="CLU_891674_0_0_1"/>
<protein>
    <submittedName>
        <fullName evidence="2">Uncharacterized protein</fullName>
    </submittedName>
</protein>
<evidence type="ECO:0000313" key="2">
    <source>
        <dbReference type="EMBL" id="KGO69069.1"/>
    </source>
</evidence>
<dbReference type="AlphaFoldDB" id="A0A0A2KMP8"/>
<reference evidence="2 3" key="1">
    <citation type="journal article" date="2015" name="Mol. Plant Microbe Interact.">
        <title>Genome, transcriptome, and functional analyses of Penicillium expansum provide new insights into secondary metabolism and pathogenicity.</title>
        <authorList>
            <person name="Ballester A.R."/>
            <person name="Marcet-Houben M."/>
            <person name="Levin E."/>
            <person name="Sela N."/>
            <person name="Selma-Lazaro C."/>
            <person name="Carmona L."/>
            <person name="Wisniewski M."/>
            <person name="Droby S."/>
            <person name="Gonzalez-Candelas L."/>
            <person name="Gabaldon T."/>
        </authorList>
    </citation>
    <scope>NUCLEOTIDE SEQUENCE [LARGE SCALE GENOMIC DNA]</scope>
    <source>
        <strain evidence="2 3">PHI-1</strain>
    </source>
</reference>
<feature type="compositionally biased region" description="Basic and acidic residues" evidence="1">
    <location>
        <begin position="48"/>
        <end position="61"/>
    </location>
</feature>
<dbReference type="Proteomes" id="UP000030104">
    <property type="component" value="Unassembled WGS sequence"/>
</dbReference>
<name>A0A0A2KMP8_PENIT</name>
<feature type="region of interest" description="Disordered" evidence="1">
    <location>
        <begin position="1"/>
        <end position="65"/>
    </location>
</feature>
<dbReference type="STRING" id="40296.A0A0A2KMP8"/>
<organism evidence="2 3">
    <name type="scientific">Penicillium italicum</name>
    <name type="common">Blue mold</name>
    <dbReference type="NCBI Taxonomy" id="40296"/>
    <lineage>
        <taxon>Eukaryota</taxon>
        <taxon>Fungi</taxon>
        <taxon>Dikarya</taxon>
        <taxon>Ascomycota</taxon>
        <taxon>Pezizomycotina</taxon>
        <taxon>Eurotiomycetes</taxon>
        <taxon>Eurotiomycetidae</taxon>
        <taxon>Eurotiales</taxon>
        <taxon>Aspergillaceae</taxon>
        <taxon>Penicillium</taxon>
    </lineage>
</organism>
<dbReference type="EMBL" id="JQGA01001171">
    <property type="protein sequence ID" value="KGO69069.1"/>
    <property type="molecule type" value="Genomic_DNA"/>
</dbReference>
<evidence type="ECO:0000256" key="1">
    <source>
        <dbReference type="SAM" id="MobiDB-lite"/>
    </source>
</evidence>
<sequence>MTDPKKSEVRTGTNDPNLERSGPYVSHSDNGKARQNPAFPGPGSDASAPEKAKPHESRLLNKLDPTVDQDMIDEKEQATTVEPFNQSNTSEEGLKAVNTYASPHGYAPTILRSRYTKRKVKKTVYLCCDRGRKPKAYADHVDEAPHANFNRAWPRKCRNTTTLALACLFGVVLRKDLQTGLWRLTIEDSKPQHNHQPSPASTHYAQRNIERECKEDETENELRQGRTTRQILTELREADSDSIPTSRAIYNWRRKVGEMFLAGRTPLQALLIELPKDGSWIFKYKLDDNGTDEVEVREALSNKKCTAFRICE</sequence>
<comment type="caution">
    <text evidence="2">The sequence shown here is derived from an EMBL/GenBank/DDBJ whole genome shotgun (WGS) entry which is preliminary data.</text>
</comment>
<dbReference type="OrthoDB" id="4359445at2759"/>
<evidence type="ECO:0000313" key="3">
    <source>
        <dbReference type="Proteomes" id="UP000030104"/>
    </source>
</evidence>
<keyword evidence="3" id="KW-1185">Reference proteome</keyword>
<gene>
    <name evidence="2" type="ORF">PITC_017400</name>
</gene>